<dbReference type="AlphaFoldDB" id="A0A1R3VM61"/>
<dbReference type="EMBL" id="FTPK01000001">
    <property type="protein sequence ID" value="SIT65647.1"/>
    <property type="molecule type" value="Genomic_DNA"/>
</dbReference>
<evidence type="ECO:0000256" key="4">
    <source>
        <dbReference type="ARBA" id="ARBA00022825"/>
    </source>
</evidence>
<name>A0A1R3VM61_9GAMM</name>
<dbReference type="Gene3D" id="3.90.226.10">
    <property type="entry name" value="2-enoyl-CoA Hydratase, Chain A, domain 1"/>
    <property type="match status" value="1"/>
</dbReference>
<dbReference type="PANTHER" id="PTHR42987">
    <property type="entry name" value="PEPTIDASE S49"/>
    <property type="match status" value="1"/>
</dbReference>
<evidence type="ECO:0000256" key="1">
    <source>
        <dbReference type="ARBA" id="ARBA00008683"/>
    </source>
</evidence>
<keyword evidence="6" id="KW-0812">Transmembrane</keyword>
<feature type="region of interest" description="Disordered" evidence="5">
    <location>
        <begin position="1"/>
        <end position="21"/>
    </location>
</feature>
<feature type="transmembrane region" description="Helical" evidence="6">
    <location>
        <begin position="46"/>
        <end position="64"/>
    </location>
</feature>
<comment type="similarity">
    <text evidence="1">Belongs to the peptidase S49 family.</text>
</comment>
<keyword evidence="4" id="KW-0720">Serine protease</keyword>
<proteinExistence type="inferred from homology"/>
<dbReference type="InterPro" id="IPR029045">
    <property type="entry name" value="ClpP/crotonase-like_dom_sf"/>
</dbReference>
<gene>
    <name evidence="8" type="ORF">SAMN05216526_0097</name>
</gene>
<dbReference type="RefSeq" id="WP_076754024.1">
    <property type="nucleotide sequence ID" value="NZ_CP023018.1"/>
</dbReference>
<evidence type="ECO:0000313" key="8">
    <source>
        <dbReference type="EMBL" id="SIT65647.1"/>
    </source>
</evidence>
<dbReference type="InterPro" id="IPR047272">
    <property type="entry name" value="S49_SppA_C"/>
</dbReference>
<keyword evidence="6" id="KW-0472">Membrane</keyword>
<dbReference type="Gene3D" id="6.20.330.10">
    <property type="match status" value="1"/>
</dbReference>
<reference evidence="8 9" key="1">
    <citation type="submission" date="2017-01" db="EMBL/GenBank/DDBJ databases">
        <authorList>
            <person name="Mah S.A."/>
            <person name="Swanson W.J."/>
            <person name="Moy G.W."/>
            <person name="Vacquier V.D."/>
        </authorList>
    </citation>
    <scope>NUCLEOTIDE SEQUENCE [LARGE SCALE GENOMIC DNA]</scope>
    <source>
        <strain evidence="8 9">M9</strain>
    </source>
</reference>
<dbReference type="PANTHER" id="PTHR42987:SF8">
    <property type="entry name" value="PROTEINASE"/>
    <property type="match status" value="1"/>
</dbReference>
<dbReference type="SUPFAM" id="SSF52096">
    <property type="entry name" value="ClpP/crotonase"/>
    <property type="match status" value="1"/>
</dbReference>
<keyword evidence="3" id="KW-0378">Hydrolase</keyword>
<evidence type="ECO:0000256" key="6">
    <source>
        <dbReference type="SAM" id="Phobius"/>
    </source>
</evidence>
<evidence type="ECO:0000256" key="5">
    <source>
        <dbReference type="SAM" id="MobiDB-lite"/>
    </source>
</evidence>
<evidence type="ECO:0000259" key="7">
    <source>
        <dbReference type="Pfam" id="PF01343"/>
    </source>
</evidence>
<sequence length="326" mass="35627">MSENKDPWTENPQTPREEDANWERKALRDIALEGVKERRVARRWGIFFKFLGLGYLFLILVIASDSLPGRSTDRGPHTALVDIQGVISEGAAANADRVVGGLRAAFKHPNTQGVIIRINSPGGSPVQAGYINDAVARLKAEHPDTPLYAVIADIGASGGYYVAVAADEIFADKASIVGSIGVRLDSFGFVDAMERLGIERRLFTAGENKAILDPFLPLADTDRDHMQNLLDAVHQQFIDTVVTSRGERLVTNGPELFSGLVWTGEQSLDLGLIDGLGSSSHVAREIIGAERIVNFTQRQDFFTRLTEGLGVVLLRLFQSQEFSGLR</sequence>
<keyword evidence="9" id="KW-1185">Reference proteome</keyword>
<keyword evidence="6" id="KW-1133">Transmembrane helix</keyword>
<evidence type="ECO:0000256" key="3">
    <source>
        <dbReference type="ARBA" id="ARBA00022801"/>
    </source>
</evidence>
<accession>A0A1R3VM61</accession>
<evidence type="ECO:0000256" key="2">
    <source>
        <dbReference type="ARBA" id="ARBA00022670"/>
    </source>
</evidence>
<organism evidence="8 9">
    <name type="scientific">Ectothiorhodosinus mongolicus</name>
    <dbReference type="NCBI Taxonomy" id="233100"/>
    <lineage>
        <taxon>Bacteria</taxon>
        <taxon>Pseudomonadati</taxon>
        <taxon>Pseudomonadota</taxon>
        <taxon>Gammaproteobacteria</taxon>
        <taxon>Chromatiales</taxon>
        <taxon>Ectothiorhodospiraceae</taxon>
        <taxon>Ectothiorhodosinus</taxon>
    </lineage>
</organism>
<keyword evidence="2 8" id="KW-0645">Protease</keyword>
<protein>
    <submittedName>
        <fullName evidence="8">Protease-4</fullName>
    </submittedName>
</protein>
<feature type="domain" description="Peptidase S49" evidence="7">
    <location>
        <begin position="145"/>
        <end position="285"/>
    </location>
</feature>
<dbReference type="Proteomes" id="UP000223759">
    <property type="component" value="Unassembled WGS sequence"/>
</dbReference>
<dbReference type="CDD" id="cd07023">
    <property type="entry name" value="S49_Sppa_N_C"/>
    <property type="match status" value="1"/>
</dbReference>
<dbReference type="GO" id="GO:0008236">
    <property type="term" value="F:serine-type peptidase activity"/>
    <property type="evidence" value="ECO:0007669"/>
    <property type="project" value="UniProtKB-KW"/>
</dbReference>
<dbReference type="Pfam" id="PF01343">
    <property type="entry name" value="Peptidase_S49"/>
    <property type="match status" value="1"/>
</dbReference>
<dbReference type="InterPro" id="IPR002142">
    <property type="entry name" value="Peptidase_S49"/>
</dbReference>
<dbReference type="OrthoDB" id="9764363at2"/>
<dbReference type="GO" id="GO:0006508">
    <property type="term" value="P:proteolysis"/>
    <property type="evidence" value="ECO:0007669"/>
    <property type="project" value="UniProtKB-KW"/>
</dbReference>
<evidence type="ECO:0000313" key="9">
    <source>
        <dbReference type="Proteomes" id="UP000223759"/>
    </source>
</evidence>
<dbReference type="STRING" id="233100.SAMN05216526_0097"/>